<protein>
    <recommendedName>
        <fullName evidence="2">Nudix hydrolase domain-containing protein</fullName>
    </recommendedName>
</protein>
<dbReference type="PROSITE" id="PS51462">
    <property type="entry name" value="NUDIX"/>
    <property type="match status" value="1"/>
</dbReference>
<dbReference type="PROSITE" id="PS00893">
    <property type="entry name" value="NUDIX_BOX"/>
    <property type="match status" value="1"/>
</dbReference>
<gene>
    <name evidence="3" type="ORF">S01H1_74304</name>
</gene>
<dbReference type="PANTHER" id="PTHR43736:SF1">
    <property type="entry name" value="DIHYDRONEOPTERIN TRIPHOSPHATE DIPHOSPHATASE"/>
    <property type="match status" value="1"/>
</dbReference>
<name>X0YG92_9ZZZZ</name>
<dbReference type="InterPro" id="IPR000086">
    <property type="entry name" value="NUDIX_hydrolase_dom"/>
</dbReference>
<dbReference type="PANTHER" id="PTHR43736">
    <property type="entry name" value="ADP-RIBOSE PYROPHOSPHATASE"/>
    <property type="match status" value="1"/>
</dbReference>
<dbReference type="InterPro" id="IPR020084">
    <property type="entry name" value="NUDIX_hydrolase_CS"/>
</dbReference>
<comment type="caution">
    <text evidence="3">The sequence shown here is derived from an EMBL/GenBank/DDBJ whole genome shotgun (WGS) entry which is preliminary data.</text>
</comment>
<evidence type="ECO:0000313" key="3">
    <source>
        <dbReference type="EMBL" id="GAG35846.1"/>
    </source>
</evidence>
<dbReference type="Pfam" id="PF00293">
    <property type="entry name" value="NUDIX"/>
    <property type="match status" value="1"/>
</dbReference>
<organism evidence="3">
    <name type="scientific">marine sediment metagenome</name>
    <dbReference type="NCBI Taxonomy" id="412755"/>
    <lineage>
        <taxon>unclassified sequences</taxon>
        <taxon>metagenomes</taxon>
        <taxon>ecological metagenomes</taxon>
    </lineage>
</organism>
<dbReference type="GO" id="GO:0016787">
    <property type="term" value="F:hydrolase activity"/>
    <property type="evidence" value="ECO:0007669"/>
    <property type="project" value="UniProtKB-KW"/>
</dbReference>
<dbReference type="CDD" id="cd18873">
    <property type="entry name" value="NUDIX_NadM_like"/>
    <property type="match status" value="1"/>
</dbReference>
<dbReference type="EMBL" id="BARS01049707">
    <property type="protein sequence ID" value="GAG35846.1"/>
    <property type="molecule type" value="Genomic_DNA"/>
</dbReference>
<dbReference type="SUPFAM" id="SSF55811">
    <property type="entry name" value="Nudix"/>
    <property type="match status" value="1"/>
</dbReference>
<accession>X0YG92</accession>
<evidence type="ECO:0000256" key="1">
    <source>
        <dbReference type="ARBA" id="ARBA00022801"/>
    </source>
</evidence>
<feature type="domain" description="Nudix hydrolase" evidence="2">
    <location>
        <begin position="48"/>
        <end position="181"/>
    </location>
</feature>
<dbReference type="InterPro" id="IPR015797">
    <property type="entry name" value="NUDIX_hydrolase-like_dom_sf"/>
</dbReference>
<proteinExistence type="predicted"/>
<dbReference type="AlphaFoldDB" id="X0YG92"/>
<keyword evidence="1" id="KW-0378">Hydrolase</keyword>
<sequence length="195" mass="21819">MSPNWTQGLFADKKKPETVSQSSRELLELDKDKPLFPAIDKRLYHYEYPMPSVVVDIVVTANDGKLLLLVERKKDPWKGCKALPGGFMEIDELIVEAAARELKEETGLVGLTFRPVGVYDKPKRDPRGRIISYAFHLDCGGLKPDVHGADDVENAKWFAHTEYLNLLIQGHGVAADHAQIIDDAIGWASKRKLLA</sequence>
<reference evidence="3" key="1">
    <citation type="journal article" date="2014" name="Front. Microbiol.">
        <title>High frequency of phylogenetically diverse reductive dehalogenase-homologous genes in deep subseafloor sedimentary metagenomes.</title>
        <authorList>
            <person name="Kawai M."/>
            <person name="Futagami T."/>
            <person name="Toyoda A."/>
            <person name="Takaki Y."/>
            <person name="Nishi S."/>
            <person name="Hori S."/>
            <person name="Arai W."/>
            <person name="Tsubouchi T."/>
            <person name="Morono Y."/>
            <person name="Uchiyama I."/>
            <person name="Ito T."/>
            <person name="Fujiyama A."/>
            <person name="Inagaki F."/>
            <person name="Takami H."/>
        </authorList>
    </citation>
    <scope>NUCLEOTIDE SEQUENCE</scope>
    <source>
        <strain evidence="3">Expedition CK06-06</strain>
    </source>
</reference>
<dbReference type="Gene3D" id="3.90.79.10">
    <property type="entry name" value="Nucleoside Triphosphate Pyrophosphohydrolase"/>
    <property type="match status" value="1"/>
</dbReference>
<evidence type="ECO:0000259" key="2">
    <source>
        <dbReference type="PROSITE" id="PS51462"/>
    </source>
</evidence>